<reference evidence="3" key="1">
    <citation type="journal article" date="2010" name="Nat. Biotechnol.">
        <title>Draft genome sequence of the oilseed species Ricinus communis.</title>
        <authorList>
            <person name="Chan A.P."/>
            <person name="Crabtree J."/>
            <person name="Zhao Q."/>
            <person name="Lorenzi H."/>
            <person name="Orvis J."/>
            <person name="Puiu D."/>
            <person name="Melake-Berhan A."/>
            <person name="Jones K.M."/>
            <person name="Redman J."/>
            <person name="Chen G."/>
            <person name="Cahoon E.B."/>
            <person name="Gedil M."/>
            <person name="Stanke M."/>
            <person name="Haas B.J."/>
            <person name="Wortman J.R."/>
            <person name="Fraser-Liggett C.M."/>
            <person name="Ravel J."/>
            <person name="Rabinowicz P.D."/>
        </authorList>
    </citation>
    <scope>NUCLEOTIDE SEQUENCE [LARGE SCALE GENOMIC DNA]</scope>
    <source>
        <strain evidence="3">cv. Hale</strain>
    </source>
</reference>
<gene>
    <name evidence="2" type="ORF">RCOM_1146510</name>
</gene>
<evidence type="ECO:0000313" key="2">
    <source>
        <dbReference type="EMBL" id="EEF31955.1"/>
    </source>
</evidence>
<keyword evidence="1" id="KW-1133">Transmembrane helix</keyword>
<organism evidence="2 3">
    <name type="scientific">Ricinus communis</name>
    <name type="common">Castor bean</name>
    <dbReference type="NCBI Taxonomy" id="3988"/>
    <lineage>
        <taxon>Eukaryota</taxon>
        <taxon>Viridiplantae</taxon>
        <taxon>Streptophyta</taxon>
        <taxon>Embryophyta</taxon>
        <taxon>Tracheophyta</taxon>
        <taxon>Spermatophyta</taxon>
        <taxon>Magnoliopsida</taxon>
        <taxon>eudicotyledons</taxon>
        <taxon>Gunneridae</taxon>
        <taxon>Pentapetalae</taxon>
        <taxon>rosids</taxon>
        <taxon>fabids</taxon>
        <taxon>Malpighiales</taxon>
        <taxon>Euphorbiaceae</taxon>
        <taxon>Acalyphoideae</taxon>
        <taxon>Acalypheae</taxon>
        <taxon>Ricinus</taxon>
    </lineage>
</organism>
<dbReference type="AlphaFoldDB" id="B9SWQ5"/>
<protein>
    <submittedName>
        <fullName evidence="2">Uncharacterized protein</fullName>
    </submittedName>
</protein>
<evidence type="ECO:0000256" key="1">
    <source>
        <dbReference type="SAM" id="Phobius"/>
    </source>
</evidence>
<sequence>MLLSHRRGTTTLDHHPHHRRSLVTIPECVVYIVVSFIKSVICCFATMLIMKLEVWGDDVPVSAINGRDNQIQVLAMAVLRKIEI</sequence>
<feature type="transmembrane region" description="Helical" evidence="1">
    <location>
        <begin position="28"/>
        <end position="50"/>
    </location>
</feature>
<keyword evidence="1" id="KW-0472">Membrane</keyword>
<evidence type="ECO:0000313" key="3">
    <source>
        <dbReference type="Proteomes" id="UP000008311"/>
    </source>
</evidence>
<accession>B9SWQ5</accession>
<proteinExistence type="predicted"/>
<keyword evidence="3" id="KW-1185">Reference proteome</keyword>
<name>B9SWQ5_RICCO</name>
<dbReference type="Proteomes" id="UP000008311">
    <property type="component" value="Unassembled WGS sequence"/>
</dbReference>
<dbReference type="InParanoid" id="B9SWQ5"/>
<dbReference type="EMBL" id="EQ974209">
    <property type="protein sequence ID" value="EEF31955.1"/>
    <property type="molecule type" value="Genomic_DNA"/>
</dbReference>
<keyword evidence="1" id="KW-0812">Transmembrane</keyword>